<evidence type="ECO:0000313" key="2">
    <source>
        <dbReference type="EMBL" id="KAK9795878.1"/>
    </source>
</evidence>
<proteinExistence type="predicted"/>
<dbReference type="AlphaFoldDB" id="A0AAW1NXA5"/>
<accession>A0AAW1NXA5</accession>
<protein>
    <recommendedName>
        <fullName evidence="1">Peptidase M24 domain-containing protein</fullName>
    </recommendedName>
</protein>
<keyword evidence="3" id="KW-1185">Reference proteome</keyword>
<comment type="caution">
    <text evidence="2">The sequence shown here is derived from an EMBL/GenBank/DDBJ whole genome shotgun (WGS) entry which is preliminary data.</text>
</comment>
<evidence type="ECO:0000259" key="1">
    <source>
        <dbReference type="Pfam" id="PF00557"/>
    </source>
</evidence>
<dbReference type="CDD" id="cd01066">
    <property type="entry name" value="APP_MetAP"/>
    <property type="match status" value="1"/>
</dbReference>
<feature type="domain" description="Peptidase M24" evidence="1">
    <location>
        <begin position="47"/>
        <end position="212"/>
    </location>
</feature>
<dbReference type="InterPro" id="IPR000994">
    <property type="entry name" value="Pept_M24"/>
</dbReference>
<reference evidence="2 3" key="1">
    <citation type="journal article" date="2024" name="Nat. Commun.">
        <title>Phylogenomics reveals the evolutionary origins of lichenization in chlorophyte algae.</title>
        <authorList>
            <person name="Puginier C."/>
            <person name="Libourel C."/>
            <person name="Otte J."/>
            <person name="Skaloud P."/>
            <person name="Haon M."/>
            <person name="Grisel S."/>
            <person name="Petersen M."/>
            <person name="Berrin J.G."/>
            <person name="Delaux P.M."/>
            <person name="Dal Grande F."/>
            <person name="Keller J."/>
        </authorList>
    </citation>
    <scope>NUCLEOTIDE SEQUENCE [LARGE SCALE GENOMIC DNA]</scope>
    <source>
        <strain evidence="2 3">SAG 2036</strain>
    </source>
</reference>
<dbReference type="Pfam" id="PF00557">
    <property type="entry name" value="Peptidase_M24"/>
    <property type="match status" value="1"/>
</dbReference>
<dbReference type="EMBL" id="JALJOQ010000123">
    <property type="protein sequence ID" value="KAK9795878.1"/>
    <property type="molecule type" value="Genomic_DNA"/>
</dbReference>
<dbReference type="Proteomes" id="UP001465755">
    <property type="component" value="Unassembled WGS sequence"/>
</dbReference>
<sequence length="267" mass="30387">MRVCQQRPLLQSKPDFGVTLRTRRGVQQALRCRSAVTDIALVDKLLTARSQAEELFSAVESKGLLTPGRSEKEVDKQVFQLAAADYGTRQHWHKRTPRFGENTVHPIFVDTPDAQLKEDDICFLDLGPVFKRIEADFGRTYVLGQDPEKHKLNQALTRIFNICKQQYLSAPDIIGADFFTFVKETCAQHGYQYANDQFCAHLLGEFSHEVKFGETSTNYACPDNCTPMNAPHTNGQPRHWILEIHLLQDPKIGRYGGFYEDLLDISI</sequence>
<dbReference type="InterPro" id="IPR036005">
    <property type="entry name" value="Creatinase/aminopeptidase-like"/>
</dbReference>
<dbReference type="Gene3D" id="3.90.230.10">
    <property type="entry name" value="Creatinase/methionine aminopeptidase superfamily"/>
    <property type="match status" value="1"/>
</dbReference>
<name>A0AAW1NXA5_9CHLO</name>
<organism evidence="2 3">
    <name type="scientific">Symbiochloris irregularis</name>
    <dbReference type="NCBI Taxonomy" id="706552"/>
    <lineage>
        <taxon>Eukaryota</taxon>
        <taxon>Viridiplantae</taxon>
        <taxon>Chlorophyta</taxon>
        <taxon>core chlorophytes</taxon>
        <taxon>Trebouxiophyceae</taxon>
        <taxon>Trebouxiales</taxon>
        <taxon>Trebouxiaceae</taxon>
        <taxon>Symbiochloris</taxon>
    </lineage>
</organism>
<evidence type="ECO:0000313" key="3">
    <source>
        <dbReference type="Proteomes" id="UP001465755"/>
    </source>
</evidence>
<dbReference type="SUPFAM" id="SSF55920">
    <property type="entry name" value="Creatinase/aminopeptidase"/>
    <property type="match status" value="1"/>
</dbReference>
<gene>
    <name evidence="2" type="ORF">WJX73_005071</name>
</gene>